<dbReference type="Gene3D" id="3.90.79.10">
    <property type="entry name" value="Nucleoside Triphosphate Pyrophosphohydrolase"/>
    <property type="match status" value="1"/>
</dbReference>
<dbReference type="GeneID" id="107963729"/>
<dbReference type="Pfam" id="PF00293">
    <property type="entry name" value="NUDIX"/>
    <property type="match status" value="1"/>
</dbReference>
<keyword evidence="5" id="KW-1185">Reference proteome</keyword>
<dbReference type="GO" id="GO:0051287">
    <property type="term" value="F:NAD binding"/>
    <property type="evidence" value="ECO:0000318"/>
    <property type="project" value="GO_Central"/>
</dbReference>
<evidence type="ECO:0000256" key="2">
    <source>
        <dbReference type="ARBA" id="ARBA00022723"/>
    </source>
</evidence>
<dbReference type="Proteomes" id="UP000818029">
    <property type="component" value="Chromosome D06"/>
</dbReference>
<keyword evidence="3 6" id="KW-0378">Hydrolase</keyword>
<dbReference type="KEGG" id="ghi:107963729"/>
<dbReference type="GO" id="GO:0046872">
    <property type="term" value="F:metal ion binding"/>
    <property type="evidence" value="ECO:0007669"/>
    <property type="project" value="UniProtKB-KW"/>
</dbReference>
<feature type="domain" description="Nudix hydrolase" evidence="4">
    <location>
        <begin position="168"/>
        <end position="300"/>
    </location>
</feature>
<dbReference type="OrthoDB" id="447842at2759"/>
<dbReference type="InterPro" id="IPR015797">
    <property type="entry name" value="NUDIX_hydrolase-like_dom_sf"/>
</dbReference>
<dbReference type="CDD" id="cd04670">
    <property type="entry name" value="NUDIX_ASFGF2_Nudt6"/>
    <property type="match status" value="1"/>
</dbReference>
<dbReference type="GO" id="GO:0047631">
    <property type="term" value="F:ADP-ribose diphosphatase activity"/>
    <property type="evidence" value="ECO:0000318"/>
    <property type="project" value="GO_Central"/>
</dbReference>
<dbReference type="FunFam" id="3.40.630.30:FF:000016">
    <property type="entry name" value="nudix hydrolase 2"/>
    <property type="match status" value="1"/>
</dbReference>
<protein>
    <submittedName>
        <fullName evidence="6">Nudix hydrolase 2</fullName>
    </submittedName>
</protein>
<dbReference type="PANTHER" id="PTHR13994">
    <property type="entry name" value="NUDIX HYDROLASE RELATED"/>
    <property type="match status" value="1"/>
</dbReference>
<dbReference type="AlphaFoldDB" id="A0A1U8PZF7"/>
<organism evidence="5 6">
    <name type="scientific">Gossypium hirsutum</name>
    <name type="common">Upland cotton</name>
    <name type="synonym">Gossypium mexicanum</name>
    <dbReference type="NCBI Taxonomy" id="3635"/>
    <lineage>
        <taxon>Eukaryota</taxon>
        <taxon>Viridiplantae</taxon>
        <taxon>Streptophyta</taxon>
        <taxon>Embryophyta</taxon>
        <taxon>Tracheophyta</taxon>
        <taxon>Spermatophyta</taxon>
        <taxon>Magnoliopsida</taxon>
        <taxon>eudicotyledons</taxon>
        <taxon>Gunneridae</taxon>
        <taxon>Pentapetalae</taxon>
        <taxon>rosids</taxon>
        <taxon>malvids</taxon>
        <taxon>Malvales</taxon>
        <taxon>Malvaceae</taxon>
        <taxon>Malvoideae</taxon>
        <taxon>Gossypium</taxon>
    </lineage>
</organism>
<evidence type="ECO:0000256" key="3">
    <source>
        <dbReference type="ARBA" id="ARBA00022801"/>
    </source>
</evidence>
<dbReference type="InterPro" id="IPR000086">
    <property type="entry name" value="NUDIX_hydrolase_dom"/>
</dbReference>
<reference evidence="5" key="1">
    <citation type="journal article" date="2020" name="Nat. Genet.">
        <title>Genomic diversifications of five Gossypium allopolyploid species and their impact on cotton improvement.</title>
        <authorList>
            <person name="Chen Z.J."/>
            <person name="Sreedasyam A."/>
            <person name="Ando A."/>
            <person name="Song Q."/>
            <person name="De Santiago L.M."/>
            <person name="Hulse-Kemp A.M."/>
            <person name="Ding M."/>
            <person name="Ye W."/>
            <person name="Kirkbride R.C."/>
            <person name="Jenkins J."/>
            <person name="Plott C."/>
            <person name="Lovell J."/>
            <person name="Lin Y.M."/>
            <person name="Vaughn R."/>
            <person name="Liu B."/>
            <person name="Simpson S."/>
            <person name="Scheffler B.E."/>
            <person name="Wen L."/>
            <person name="Saski C.A."/>
            <person name="Grover C.E."/>
            <person name="Hu G."/>
            <person name="Conover J.L."/>
            <person name="Carlson J.W."/>
            <person name="Shu S."/>
            <person name="Boston L.B."/>
            <person name="Williams M."/>
            <person name="Peterson D.G."/>
            <person name="McGee K."/>
            <person name="Jones D.C."/>
            <person name="Wendel J.F."/>
            <person name="Stelly D.M."/>
            <person name="Grimwood J."/>
            <person name="Schmutz J."/>
        </authorList>
    </citation>
    <scope>NUCLEOTIDE SEQUENCE [LARGE SCALE GENOMIC DNA]</scope>
    <source>
        <strain evidence="5">cv. TM-1</strain>
    </source>
</reference>
<name>A0A1U8PZF7_GOSHI</name>
<evidence type="ECO:0000259" key="4">
    <source>
        <dbReference type="PROSITE" id="PS51462"/>
    </source>
</evidence>
<gene>
    <name evidence="6" type="primary">LOC107963729</name>
</gene>
<dbReference type="SMR" id="A0A1U8PZF7"/>
<dbReference type="SUPFAM" id="SSF55811">
    <property type="entry name" value="Nudix"/>
    <property type="match status" value="1"/>
</dbReference>
<dbReference type="PROSITE" id="PS51462">
    <property type="entry name" value="NUDIX"/>
    <property type="match status" value="1"/>
</dbReference>
<dbReference type="GO" id="GO:0035529">
    <property type="term" value="F:NADH pyrophosphatase activity"/>
    <property type="evidence" value="ECO:0000318"/>
    <property type="project" value="GO_Central"/>
</dbReference>
<keyword evidence="2" id="KW-0479">Metal-binding</keyword>
<reference evidence="6" key="2">
    <citation type="submission" date="2025-08" db="UniProtKB">
        <authorList>
            <consortium name="RefSeq"/>
        </authorList>
    </citation>
    <scope>IDENTIFICATION</scope>
</reference>
<evidence type="ECO:0000313" key="5">
    <source>
        <dbReference type="Proteomes" id="UP000818029"/>
    </source>
</evidence>
<dbReference type="PRINTS" id="PR01356">
    <property type="entry name" value="GFGPROTEIN"/>
</dbReference>
<comment type="similarity">
    <text evidence="1">Belongs to the Nudix hydrolase family.</text>
</comment>
<dbReference type="FunFam" id="3.90.79.10:FF:000015">
    <property type="entry name" value="Nudix hydrolase 8"/>
    <property type="match status" value="1"/>
</dbReference>
<proteinExistence type="inferred from homology"/>
<dbReference type="InterPro" id="IPR040618">
    <property type="entry name" value="Pre-Nudix"/>
</dbReference>
<dbReference type="Pfam" id="PF18290">
    <property type="entry name" value="Nudix_hydro"/>
    <property type="match status" value="1"/>
</dbReference>
<dbReference type="PaxDb" id="3635-A0A1U8PZF7"/>
<sequence length="337" mass="38275">MLRRPAALLSFSITARNLWSLLGFRFAPKLASCTTLQLSSSSTAGYRTRTRFRAMSTSVNSTPVNEKDEQVFQDFKLLNAVDDRYGGVIVEVREAMDSALFGSVLRASIAQWRHQGKKGVWIKLPIQHVNLVEAAVKEGFWFHHAEPNYLMLCYWIPEGTHTLPANASHRIGIGAFVMNEKREVLVVQESTGRFRGTGVWKFPTGVVNEGEDICAAAVREVKEETAVDTKFIEILAFRQSHKAFFDKSDIFFLCLLEPLSSEVQKQETEIEAAKWMPFEEYEAQPFVQKHELLKYIVDICLAKKDRNYSGFSPVPTTSAFSDEKNYMYFNTTDLNGQ</sequence>
<dbReference type="InterPro" id="IPR003293">
    <property type="entry name" value="Nudix_hydrolase6-like"/>
</dbReference>
<evidence type="ECO:0000313" key="6">
    <source>
        <dbReference type="RefSeq" id="XP_016755669.1"/>
    </source>
</evidence>
<accession>A0A1U8PZF7</accession>
<evidence type="ECO:0000256" key="1">
    <source>
        <dbReference type="ARBA" id="ARBA00005582"/>
    </source>
</evidence>
<dbReference type="PANTHER" id="PTHR13994:SF29">
    <property type="entry name" value="NUDIX HYDROLASE 2"/>
    <property type="match status" value="1"/>
</dbReference>
<dbReference type="OMA" id="YWLPKED"/>
<dbReference type="Gene3D" id="3.40.630.30">
    <property type="match status" value="1"/>
</dbReference>
<dbReference type="RefSeq" id="XP_016755669.1">
    <property type="nucleotide sequence ID" value="XM_016900180.2"/>
</dbReference>